<dbReference type="AlphaFoldDB" id="A0A1Y2C755"/>
<feature type="compositionally biased region" description="Basic and acidic residues" evidence="4">
    <location>
        <begin position="97"/>
        <end position="111"/>
    </location>
</feature>
<evidence type="ECO:0000313" key="5">
    <source>
        <dbReference type="EMBL" id="ORY42776.1"/>
    </source>
</evidence>
<feature type="compositionally biased region" description="Basic and acidic residues" evidence="4">
    <location>
        <begin position="153"/>
        <end position="167"/>
    </location>
</feature>
<comment type="caution">
    <text evidence="5">The sequence shown here is derived from an EMBL/GenBank/DDBJ whole genome shotgun (WGS) entry which is preliminary data.</text>
</comment>
<dbReference type="PANTHER" id="PTHR15367:SF2">
    <property type="entry name" value="DNA-DIRECTED RNA POLYMERASE III SUBUNIT"/>
    <property type="match status" value="1"/>
</dbReference>
<evidence type="ECO:0008006" key="7">
    <source>
        <dbReference type="Google" id="ProtNLM"/>
    </source>
</evidence>
<protein>
    <recommendedName>
        <fullName evidence="7">DNA-directed RNA polymerase III subunit</fullName>
    </recommendedName>
</protein>
<dbReference type="OrthoDB" id="5377312at2759"/>
<proteinExistence type="inferred from homology"/>
<evidence type="ECO:0000256" key="2">
    <source>
        <dbReference type="ARBA" id="ARBA00008352"/>
    </source>
</evidence>
<organism evidence="5 6">
    <name type="scientific">Rhizoclosmatium globosum</name>
    <dbReference type="NCBI Taxonomy" id="329046"/>
    <lineage>
        <taxon>Eukaryota</taxon>
        <taxon>Fungi</taxon>
        <taxon>Fungi incertae sedis</taxon>
        <taxon>Chytridiomycota</taxon>
        <taxon>Chytridiomycota incertae sedis</taxon>
        <taxon>Chytridiomycetes</taxon>
        <taxon>Chytridiales</taxon>
        <taxon>Chytriomycetaceae</taxon>
        <taxon>Rhizoclosmatium</taxon>
    </lineage>
</organism>
<evidence type="ECO:0000256" key="4">
    <source>
        <dbReference type="SAM" id="MobiDB-lite"/>
    </source>
</evidence>
<accession>A0A1Y2C755</accession>
<dbReference type="EMBL" id="MCGO01000027">
    <property type="protein sequence ID" value="ORY42776.1"/>
    <property type="molecule type" value="Genomic_DNA"/>
</dbReference>
<feature type="region of interest" description="Disordered" evidence="4">
    <location>
        <begin position="97"/>
        <end position="167"/>
    </location>
</feature>
<evidence type="ECO:0000256" key="3">
    <source>
        <dbReference type="ARBA" id="ARBA00023242"/>
    </source>
</evidence>
<keyword evidence="6" id="KW-1185">Reference proteome</keyword>
<name>A0A1Y2C755_9FUNG</name>
<keyword evidence="3" id="KW-0539">Nucleus</keyword>
<comment type="similarity">
    <text evidence="2">Belongs to the eukaryotic RPC7 RNA polymerase subunit family.</text>
</comment>
<comment type="subcellular location">
    <subcellularLocation>
        <location evidence="1">Nucleus</location>
    </subcellularLocation>
</comment>
<dbReference type="GO" id="GO:0005666">
    <property type="term" value="C:RNA polymerase III complex"/>
    <property type="evidence" value="ECO:0007669"/>
    <property type="project" value="TreeGrafter"/>
</dbReference>
<evidence type="ECO:0000256" key="1">
    <source>
        <dbReference type="ARBA" id="ARBA00004123"/>
    </source>
</evidence>
<dbReference type="GO" id="GO:0006383">
    <property type="term" value="P:transcription by RNA polymerase III"/>
    <property type="evidence" value="ECO:0007669"/>
    <property type="project" value="InterPro"/>
</dbReference>
<reference evidence="5 6" key="1">
    <citation type="submission" date="2016-07" db="EMBL/GenBank/DDBJ databases">
        <title>Pervasive Adenine N6-methylation of Active Genes in Fungi.</title>
        <authorList>
            <consortium name="DOE Joint Genome Institute"/>
            <person name="Mondo S.J."/>
            <person name="Dannebaum R.O."/>
            <person name="Kuo R.C."/>
            <person name="Labutti K."/>
            <person name="Haridas S."/>
            <person name="Kuo A."/>
            <person name="Salamov A."/>
            <person name="Ahrendt S.R."/>
            <person name="Lipzen A."/>
            <person name="Sullivan W."/>
            <person name="Andreopoulos W.B."/>
            <person name="Clum A."/>
            <person name="Lindquist E."/>
            <person name="Daum C."/>
            <person name="Ramamoorthy G.K."/>
            <person name="Gryganskyi A."/>
            <person name="Culley D."/>
            <person name="Magnuson J.K."/>
            <person name="James T.Y."/>
            <person name="O'Malley M.A."/>
            <person name="Stajich J.E."/>
            <person name="Spatafora J.W."/>
            <person name="Visel A."/>
            <person name="Grigoriev I.V."/>
        </authorList>
    </citation>
    <scope>NUCLEOTIDE SEQUENCE [LARGE SCALE GENOMIC DNA]</scope>
    <source>
        <strain evidence="5 6">JEL800</strain>
    </source>
</reference>
<dbReference type="STRING" id="329046.A0A1Y2C755"/>
<feature type="compositionally biased region" description="Acidic residues" evidence="4">
    <location>
        <begin position="120"/>
        <end position="152"/>
    </location>
</feature>
<gene>
    <name evidence="5" type="ORF">BCR33DRAFT_717972</name>
</gene>
<dbReference type="InterPro" id="IPR024661">
    <property type="entry name" value="RNA_pol_III_Rpc31"/>
</dbReference>
<evidence type="ECO:0000313" key="6">
    <source>
        <dbReference type="Proteomes" id="UP000193642"/>
    </source>
</evidence>
<sequence>MKFPPVFKKLQDSEHLLLDIDKKWAADFKDSPYYLELPPVRDDVERYSDRFKSWSRPKTKSMFSIPTDLKYFPEELHQVKDPSKKASVKMAKGGLDLDKRLKELEKEESSASKRQKTGGIDDDEEQPETNEYDEEDQEEEDDYVNDFYDDDHDGVGGDESDHGGGDY</sequence>
<dbReference type="Pfam" id="PF11705">
    <property type="entry name" value="RNA_pol_3_Rpc31"/>
    <property type="match status" value="1"/>
</dbReference>
<dbReference type="PANTHER" id="PTHR15367">
    <property type="entry name" value="DNA-DIRECTED RNA POLYMERASE III"/>
    <property type="match status" value="1"/>
</dbReference>
<dbReference type="Proteomes" id="UP000193642">
    <property type="component" value="Unassembled WGS sequence"/>
</dbReference>